<proteinExistence type="predicted"/>
<evidence type="ECO:0000256" key="1">
    <source>
        <dbReference type="SAM" id="MobiDB-lite"/>
    </source>
</evidence>
<accession>A0A6A6EI82</accession>
<dbReference type="EMBL" id="ML994618">
    <property type="protein sequence ID" value="KAF2190775.1"/>
    <property type="molecule type" value="Genomic_DNA"/>
</dbReference>
<feature type="compositionally biased region" description="Basic and acidic residues" evidence="1">
    <location>
        <begin position="52"/>
        <end position="66"/>
    </location>
</feature>
<feature type="compositionally biased region" description="Basic residues" evidence="1">
    <location>
        <begin position="129"/>
        <end position="140"/>
    </location>
</feature>
<dbReference type="Proteomes" id="UP000800200">
    <property type="component" value="Unassembled WGS sequence"/>
</dbReference>
<feature type="compositionally biased region" description="Polar residues" evidence="1">
    <location>
        <begin position="270"/>
        <end position="285"/>
    </location>
</feature>
<feature type="compositionally biased region" description="Basic residues" evidence="1">
    <location>
        <begin position="67"/>
        <end position="84"/>
    </location>
</feature>
<evidence type="ECO:0000313" key="3">
    <source>
        <dbReference type="Proteomes" id="UP000800200"/>
    </source>
</evidence>
<protein>
    <submittedName>
        <fullName evidence="2">Uncharacterized protein</fullName>
    </submittedName>
</protein>
<feature type="region of interest" description="Disordered" evidence="1">
    <location>
        <begin position="49"/>
        <end position="151"/>
    </location>
</feature>
<dbReference type="AlphaFoldDB" id="A0A6A6EI82"/>
<name>A0A6A6EI82_9PEZI</name>
<organism evidence="2 3">
    <name type="scientific">Zopfia rhizophila CBS 207.26</name>
    <dbReference type="NCBI Taxonomy" id="1314779"/>
    <lineage>
        <taxon>Eukaryota</taxon>
        <taxon>Fungi</taxon>
        <taxon>Dikarya</taxon>
        <taxon>Ascomycota</taxon>
        <taxon>Pezizomycotina</taxon>
        <taxon>Dothideomycetes</taxon>
        <taxon>Dothideomycetes incertae sedis</taxon>
        <taxon>Zopfiaceae</taxon>
        <taxon>Zopfia</taxon>
    </lineage>
</organism>
<keyword evidence="3" id="KW-1185">Reference proteome</keyword>
<evidence type="ECO:0000313" key="2">
    <source>
        <dbReference type="EMBL" id="KAF2190775.1"/>
    </source>
</evidence>
<reference evidence="2" key="1">
    <citation type="journal article" date="2020" name="Stud. Mycol.">
        <title>101 Dothideomycetes genomes: a test case for predicting lifestyles and emergence of pathogens.</title>
        <authorList>
            <person name="Haridas S."/>
            <person name="Albert R."/>
            <person name="Binder M."/>
            <person name="Bloem J."/>
            <person name="Labutti K."/>
            <person name="Salamov A."/>
            <person name="Andreopoulos B."/>
            <person name="Baker S."/>
            <person name="Barry K."/>
            <person name="Bills G."/>
            <person name="Bluhm B."/>
            <person name="Cannon C."/>
            <person name="Castanera R."/>
            <person name="Culley D."/>
            <person name="Daum C."/>
            <person name="Ezra D."/>
            <person name="Gonzalez J."/>
            <person name="Henrissat B."/>
            <person name="Kuo A."/>
            <person name="Liang C."/>
            <person name="Lipzen A."/>
            <person name="Lutzoni F."/>
            <person name="Magnuson J."/>
            <person name="Mondo S."/>
            <person name="Nolan M."/>
            <person name="Ohm R."/>
            <person name="Pangilinan J."/>
            <person name="Park H.-J."/>
            <person name="Ramirez L."/>
            <person name="Alfaro M."/>
            <person name="Sun H."/>
            <person name="Tritt A."/>
            <person name="Yoshinaga Y."/>
            <person name="Zwiers L.-H."/>
            <person name="Turgeon B."/>
            <person name="Goodwin S."/>
            <person name="Spatafora J."/>
            <person name="Crous P."/>
            <person name="Grigoriev I."/>
        </authorList>
    </citation>
    <scope>NUCLEOTIDE SEQUENCE</scope>
    <source>
        <strain evidence="2">CBS 207.26</strain>
    </source>
</reference>
<feature type="compositionally biased region" description="Polar residues" evidence="1">
    <location>
        <begin position="242"/>
        <end position="258"/>
    </location>
</feature>
<gene>
    <name evidence="2" type="ORF">K469DRAFT_698000</name>
</gene>
<sequence length="325" mass="36290">MRPVFPEAKLRLETGTSKLEPLLNQNSVGRLVLENPVEELKICRLHLKAKAQKAEREQPRARDTDKHRRHKDHCWCRHSSRKQHRNELDDTVTSHPIVEPSQDTSYMMSGGAGPSTPRENATDDLYSEHRHRRRRQRRKCSPPLGPPPNYKPKIGLTLGIVSYVKECVKYEVAAREKEARKAERGERRKARKKAKVEVAEALNPVAFGNDADLRLVYESTPHSQTIEDQEAARAGEPVYEPTPNSTEAGQASEPTAASQEHPLSAVASAVSLNEMWNQSATQRLPESSPAQASAQSDHDIAVMSETIPPTTKANNGDIPCTPFPK</sequence>
<feature type="region of interest" description="Disordered" evidence="1">
    <location>
        <begin position="222"/>
        <end position="325"/>
    </location>
</feature>